<dbReference type="InterPro" id="IPR029787">
    <property type="entry name" value="Nucleotide_cyclase"/>
</dbReference>
<dbReference type="PANTHER" id="PTHR46663">
    <property type="entry name" value="DIGUANYLATE CYCLASE DGCT-RELATED"/>
    <property type="match status" value="1"/>
</dbReference>
<dbReference type="Pfam" id="PF00990">
    <property type="entry name" value="GGDEF"/>
    <property type="match status" value="1"/>
</dbReference>
<keyword evidence="2" id="KW-0812">Transmembrane</keyword>
<feature type="transmembrane region" description="Helical" evidence="2">
    <location>
        <begin position="283"/>
        <end position="301"/>
    </location>
</feature>
<feature type="transmembrane region" description="Helical" evidence="2">
    <location>
        <begin position="220"/>
        <end position="240"/>
    </location>
</feature>
<dbReference type="Gene3D" id="3.30.70.270">
    <property type="match status" value="1"/>
</dbReference>
<dbReference type="PROSITE" id="PS50887">
    <property type="entry name" value="GGDEF"/>
    <property type="match status" value="1"/>
</dbReference>
<dbReference type="EMBL" id="BOPG01000016">
    <property type="protein sequence ID" value="GIJ55302.1"/>
    <property type="molecule type" value="Genomic_DNA"/>
</dbReference>
<dbReference type="InterPro" id="IPR052163">
    <property type="entry name" value="DGC-Regulatory_Protein"/>
</dbReference>
<reference evidence="4" key="1">
    <citation type="submission" date="2021-01" db="EMBL/GenBank/DDBJ databases">
        <title>Whole genome shotgun sequence of Virgisporangium aurantiacum NBRC 16421.</title>
        <authorList>
            <person name="Komaki H."/>
            <person name="Tamura T."/>
        </authorList>
    </citation>
    <scope>NUCLEOTIDE SEQUENCE</scope>
    <source>
        <strain evidence="4">NBRC 16421</strain>
    </source>
</reference>
<evidence type="ECO:0000259" key="3">
    <source>
        <dbReference type="PROSITE" id="PS50887"/>
    </source>
</evidence>
<feature type="transmembrane region" description="Helical" evidence="2">
    <location>
        <begin position="95"/>
        <end position="116"/>
    </location>
</feature>
<evidence type="ECO:0000313" key="4">
    <source>
        <dbReference type="EMBL" id="GIJ55302.1"/>
    </source>
</evidence>
<dbReference type="NCBIfam" id="TIGR00254">
    <property type="entry name" value="GGDEF"/>
    <property type="match status" value="1"/>
</dbReference>
<feature type="transmembrane region" description="Helical" evidence="2">
    <location>
        <begin position="159"/>
        <end position="181"/>
    </location>
</feature>
<dbReference type="SUPFAM" id="SSF55073">
    <property type="entry name" value="Nucleotide cyclase"/>
    <property type="match status" value="1"/>
</dbReference>
<keyword evidence="5" id="KW-1185">Reference proteome</keyword>
<dbReference type="InterPro" id="IPR000160">
    <property type="entry name" value="GGDEF_dom"/>
</dbReference>
<feature type="transmembrane region" description="Helical" evidence="2">
    <location>
        <begin position="26"/>
        <end position="48"/>
    </location>
</feature>
<feature type="domain" description="GGDEF" evidence="3">
    <location>
        <begin position="375"/>
        <end position="506"/>
    </location>
</feature>
<dbReference type="Proteomes" id="UP000612585">
    <property type="component" value="Unassembled WGS sequence"/>
</dbReference>
<comment type="caution">
    <text evidence="4">The sequence shown here is derived from an EMBL/GenBank/DDBJ whole genome shotgun (WGS) entry which is preliminary data.</text>
</comment>
<keyword evidence="1" id="KW-0175">Coiled coil</keyword>
<keyword evidence="2" id="KW-1133">Transmembrane helix</keyword>
<sequence length="506" mass="53238">MIAVLATTVAVLVVFGFDLLPYRALGAAGAMVSLALQVWAAVLSRQIAALPTTTRAARRFWRVMAASAMCFGAGSVAALVVSVRDPGSVARSESPAQAALIGVASLILIVAIFTTPSGVVSGRERVRFWLDVTTVMVGVAVLVWQFSGPTTDQPETGDLVRTLIGPAALVVVAFGVVRLALGHSAPMTRLAGGVGTIPAVLYAINEAAKPWMVDSGHVSWRAGIVVLTNVGFAAGLRIQWLQSSSGSAAGHAPEKSYNRMPYVAVLANYAAAVWVLHDTGLGLTAWVVLVGALVGSALVVARQLAAFADNDDLVTRLNAKVDELAEARDVLQRAVQERDALAERLRHLAYHDALTGLANRTLFLDRLQAELAGGGTPTVLMLDLDGFKPVNDRYGHNAGDQLLQTVALRLSRCLRDHGTVARLGGDEFAILLPSDQPTDVPGLVRRLTGVVAEPVALGPTRDAATASVRVSIGTATARPGTDLTTLLHEADLEMYAAKRLKVDQPV</sequence>
<dbReference type="AlphaFoldDB" id="A0A8J4E0S5"/>
<evidence type="ECO:0000256" key="2">
    <source>
        <dbReference type="SAM" id="Phobius"/>
    </source>
</evidence>
<organism evidence="4 5">
    <name type="scientific">Virgisporangium aurantiacum</name>
    <dbReference type="NCBI Taxonomy" id="175570"/>
    <lineage>
        <taxon>Bacteria</taxon>
        <taxon>Bacillati</taxon>
        <taxon>Actinomycetota</taxon>
        <taxon>Actinomycetes</taxon>
        <taxon>Micromonosporales</taxon>
        <taxon>Micromonosporaceae</taxon>
        <taxon>Virgisporangium</taxon>
    </lineage>
</organism>
<feature type="transmembrane region" description="Helical" evidence="2">
    <location>
        <begin position="260"/>
        <end position="277"/>
    </location>
</feature>
<feature type="transmembrane region" description="Helical" evidence="2">
    <location>
        <begin position="60"/>
        <end position="83"/>
    </location>
</feature>
<name>A0A8J4E0S5_9ACTN</name>
<protein>
    <recommendedName>
        <fullName evidence="3">GGDEF domain-containing protein</fullName>
    </recommendedName>
</protein>
<evidence type="ECO:0000256" key="1">
    <source>
        <dbReference type="SAM" id="Coils"/>
    </source>
</evidence>
<feature type="transmembrane region" description="Helical" evidence="2">
    <location>
        <begin position="128"/>
        <end position="147"/>
    </location>
</feature>
<evidence type="ECO:0000313" key="5">
    <source>
        <dbReference type="Proteomes" id="UP000612585"/>
    </source>
</evidence>
<dbReference type="PANTHER" id="PTHR46663:SF2">
    <property type="entry name" value="GGDEF DOMAIN-CONTAINING PROTEIN"/>
    <property type="match status" value="1"/>
</dbReference>
<proteinExistence type="predicted"/>
<gene>
    <name evidence="4" type="ORF">Vau01_028180</name>
</gene>
<dbReference type="CDD" id="cd01949">
    <property type="entry name" value="GGDEF"/>
    <property type="match status" value="1"/>
</dbReference>
<keyword evidence="2" id="KW-0472">Membrane</keyword>
<accession>A0A8J4E0S5</accession>
<feature type="coiled-coil region" evidence="1">
    <location>
        <begin position="314"/>
        <end position="344"/>
    </location>
</feature>
<dbReference type="InterPro" id="IPR043128">
    <property type="entry name" value="Rev_trsase/Diguanyl_cyclase"/>
</dbReference>
<dbReference type="SMART" id="SM00267">
    <property type="entry name" value="GGDEF"/>
    <property type="match status" value="1"/>
</dbReference>